<accession>A0A0W8F3A0</accession>
<proteinExistence type="predicted"/>
<protein>
    <submittedName>
        <fullName evidence="1">Putative dephospho-coa kinase archaeal</fullName>
        <ecNumber evidence="1">2.7.1.24</ecNumber>
    </submittedName>
</protein>
<organism evidence="1">
    <name type="scientific">hydrocarbon metagenome</name>
    <dbReference type="NCBI Taxonomy" id="938273"/>
    <lineage>
        <taxon>unclassified sequences</taxon>
        <taxon>metagenomes</taxon>
        <taxon>ecological metagenomes</taxon>
    </lineage>
</organism>
<keyword evidence="1" id="KW-0808">Transferase</keyword>
<keyword evidence="1" id="KW-0418">Kinase</keyword>
<dbReference type="AlphaFoldDB" id="A0A0W8F3A0"/>
<evidence type="ECO:0000313" key="1">
    <source>
        <dbReference type="EMBL" id="KUG15360.1"/>
    </source>
</evidence>
<dbReference type="PANTHER" id="PTHR41930:SF1">
    <property type="entry name" value="DEPHOSPHO-COA KINASE"/>
    <property type="match status" value="1"/>
</dbReference>
<dbReference type="GO" id="GO:0004140">
    <property type="term" value="F:dephospho-CoA kinase activity"/>
    <property type="evidence" value="ECO:0007669"/>
    <property type="project" value="UniProtKB-EC"/>
</dbReference>
<dbReference type="PANTHER" id="PTHR41930">
    <property type="entry name" value="UPF0200 PROTEIN MJ1399"/>
    <property type="match status" value="1"/>
</dbReference>
<gene>
    <name evidence="1" type="ORF">ASZ90_014975</name>
</gene>
<dbReference type="Gene3D" id="3.40.50.300">
    <property type="entry name" value="P-loop containing nucleotide triphosphate hydrolases"/>
    <property type="match status" value="1"/>
</dbReference>
<reference evidence="1" key="1">
    <citation type="journal article" date="2015" name="Proc. Natl. Acad. Sci. U.S.A.">
        <title>Networks of energetic and metabolic interactions define dynamics in microbial communities.</title>
        <authorList>
            <person name="Embree M."/>
            <person name="Liu J.K."/>
            <person name="Al-Bassam M.M."/>
            <person name="Zengler K."/>
        </authorList>
    </citation>
    <scope>NUCLEOTIDE SEQUENCE</scope>
</reference>
<dbReference type="EMBL" id="LNQE01001560">
    <property type="protein sequence ID" value="KUG15360.1"/>
    <property type="molecule type" value="Genomic_DNA"/>
</dbReference>
<dbReference type="SUPFAM" id="SSF52540">
    <property type="entry name" value="P-loop containing nucleoside triphosphate hydrolases"/>
    <property type="match status" value="1"/>
</dbReference>
<name>A0A0W8F3A0_9ZZZZ</name>
<sequence>MLVDGIRGDAEVDFFRAHFPRFILVGVDAPFPVRLARLNSRGRDDDMLDAGDLTARDAREVSWGLGRALALADHLVGNGGTMEEFERETRRLLEEIREDPCA</sequence>
<dbReference type="InterPro" id="IPR027417">
    <property type="entry name" value="P-loop_NTPase"/>
</dbReference>
<dbReference type="EC" id="2.7.1.24" evidence="1"/>
<comment type="caution">
    <text evidence="1">The sequence shown here is derived from an EMBL/GenBank/DDBJ whole genome shotgun (WGS) entry which is preliminary data.</text>
</comment>